<feature type="transmembrane region" description="Helical" evidence="6">
    <location>
        <begin position="246"/>
        <end position="271"/>
    </location>
</feature>
<reference evidence="7 8" key="1">
    <citation type="submission" date="2018-07" db="EMBL/GenBank/DDBJ databases">
        <title>The role of parmesan cheese in vectoring bovine microbiota.</title>
        <authorList>
            <person name="Lugli G.A."/>
            <person name="Milani C."/>
        </authorList>
    </citation>
    <scope>NUCLEOTIDE SEQUENCE [LARGE SCALE GENOMIC DNA]</scope>
    <source>
        <strain evidence="7 8">BMONG18</strain>
    </source>
</reference>
<feature type="transmembrane region" description="Helical" evidence="6">
    <location>
        <begin position="89"/>
        <end position="108"/>
    </location>
</feature>
<keyword evidence="3 6" id="KW-0812">Transmembrane</keyword>
<evidence type="ECO:0000256" key="6">
    <source>
        <dbReference type="SAM" id="Phobius"/>
    </source>
</evidence>
<protein>
    <submittedName>
        <fullName evidence="7">Ribonuclease BN</fullName>
    </submittedName>
</protein>
<evidence type="ECO:0000256" key="3">
    <source>
        <dbReference type="ARBA" id="ARBA00022692"/>
    </source>
</evidence>
<proteinExistence type="predicted"/>
<evidence type="ECO:0000313" key="8">
    <source>
        <dbReference type="Proteomes" id="UP000285266"/>
    </source>
</evidence>
<dbReference type="EMBL" id="QRAJ01000007">
    <property type="protein sequence ID" value="ROT86614.1"/>
    <property type="molecule type" value="Genomic_DNA"/>
</dbReference>
<dbReference type="PANTHER" id="PTHR30213">
    <property type="entry name" value="INNER MEMBRANE PROTEIN YHJD"/>
    <property type="match status" value="1"/>
</dbReference>
<keyword evidence="5 6" id="KW-0472">Membrane</keyword>
<dbReference type="AlphaFoldDB" id="A0A423UD36"/>
<evidence type="ECO:0000313" key="7">
    <source>
        <dbReference type="EMBL" id="ROT86614.1"/>
    </source>
</evidence>
<dbReference type="GO" id="GO:0005886">
    <property type="term" value="C:plasma membrane"/>
    <property type="evidence" value="ECO:0007669"/>
    <property type="project" value="UniProtKB-SubCell"/>
</dbReference>
<comment type="subcellular location">
    <subcellularLocation>
        <location evidence="1">Cell membrane</location>
        <topology evidence="1">Multi-pass membrane protein</topology>
    </subcellularLocation>
</comment>
<keyword evidence="4 6" id="KW-1133">Transmembrane helix</keyword>
<evidence type="ECO:0000256" key="1">
    <source>
        <dbReference type="ARBA" id="ARBA00004651"/>
    </source>
</evidence>
<evidence type="ECO:0000256" key="2">
    <source>
        <dbReference type="ARBA" id="ARBA00022475"/>
    </source>
</evidence>
<comment type="caution">
    <text evidence="7">The sequence shown here is derived from an EMBL/GenBank/DDBJ whole genome shotgun (WGS) entry which is preliminary data.</text>
</comment>
<evidence type="ECO:0000256" key="4">
    <source>
        <dbReference type="ARBA" id="ARBA00022989"/>
    </source>
</evidence>
<accession>A0A423UD36</accession>
<keyword evidence="2" id="KW-1003">Cell membrane</keyword>
<dbReference type="Proteomes" id="UP000285266">
    <property type="component" value="Unassembled WGS sequence"/>
</dbReference>
<gene>
    <name evidence="7" type="ORF">BMONG18_1325</name>
</gene>
<dbReference type="PANTHER" id="PTHR30213:SF1">
    <property type="entry name" value="INNER MEMBRANE PROTEIN YHJD"/>
    <property type="match status" value="1"/>
</dbReference>
<organism evidence="7 8">
    <name type="scientific">Bifidobacterium mongoliense</name>
    <dbReference type="NCBI Taxonomy" id="518643"/>
    <lineage>
        <taxon>Bacteria</taxon>
        <taxon>Bacillati</taxon>
        <taxon>Actinomycetota</taxon>
        <taxon>Actinomycetes</taxon>
        <taxon>Bifidobacteriales</taxon>
        <taxon>Bifidobacteriaceae</taxon>
        <taxon>Bifidobacterium</taxon>
    </lineage>
</organism>
<dbReference type="Pfam" id="PF03631">
    <property type="entry name" value="Virul_fac_BrkB"/>
    <property type="match status" value="1"/>
</dbReference>
<feature type="transmembrane region" description="Helical" evidence="6">
    <location>
        <begin position="182"/>
        <end position="204"/>
    </location>
</feature>
<dbReference type="InterPro" id="IPR017039">
    <property type="entry name" value="Virul_fac_BrkB"/>
</dbReference>
<name>A0A423UD36_9BIFI</name>
<feature type="transmembrane region" description="Helical" evidence="6">
    <location>
        <begin position="21"/>
        <end position="44"/>
    </location>
</feature>
<feature type="transmembrane region" description="Helical" evidence="6">
    <location>
        <begin position="216"/>
        <end position="234"/>
    </location>
</feature>
<sequence>MERWKRSLPGAVLARYSSRHGGLLANGLAYGLLFAFFAGLWTVLSVAGLVVAGNADIQRALLESLEGLVPGIARTVGESGALSRISGTLTWTGAVTLVSFLWSVIGWMDSLRAGAQTMFDDSVDQTDAVKAKLRDALAVVAVVVLLMLSTTAGAVSGGVVRVVLRATGVPEGSPATSALVDVAGFLVGFLFNALLLLILLRVVAHIRRGRATMEGAMLGALAFSLLQLLGARLLGGAASNPLLAPFAAIIGVLLWFNLMAQVMLYCSAFIAERRVRCERRGPDGGSDDEERRRHA</sequence>
<dbReference type="PIRSF" id="PIRSF035875">
    <property type="entry name" value="RNase_BN"/>
    <property type="match status" value="1"/>
</dbReference>
<evidence type="ECO:0000256" key="5">
    <source>
        <dbReference type="ARBA" id="ARBA00023136"/>
    </source>
</evidence>
<feature type="transmembrane region" description="Helical" evidence="6">
    <location>
        <begin position="136"/>
        <end position="162"/>
    </location>
</feature>